<proteinExistence type="predicted"/>
<feature type="non-terminal residue" evidence="2">
    <location>
        <position position="1"/>
    </location>
</feature>
<feature type="region of interest" description="Disordered" evidence="1">
    <location>
        <begin position="76"/>
        <end position="100"/>
    </location>
</feature>
<organism evidence="2 3">
    <name type="scientific">Gossypium aridum</name>
    <name type="common">American cotton</name>
    <name type="synonym">Erioxylum aridum</name>
    <dbReference type="NCBI Taxonomy" id="34290"/>
    <lineage>
        <taxon>Eukaryota</taxon>
        <taxon>Viridiplantae</taxon>
        <taxon>Streptophyta</taxon>
        <taxon>Embryophyta</taxon>
        <taxon>Tracheophyta</taxon>
        <taxon>Spermatophyta</taxon>
        <taxon>Magnoliopsida</taxon>
        <taxon>eudicotyledons</taxon>
        <taxon>Gunneridae</taxon>
        <taxon>Pentapetalae</taxon>
        <taxon>rosids</taxon>
        <taxon>malvids</taxon>
        <taxon>Malvales</taxon>
        <taxon>Malvaceae</taxon>
        <taxon>Malvoideae</taxon>
        <taxon>Gossypium</taxon>
    </lineage>
</organism>
<comment type="caution">
    <text evidence="2">The sequence shown here is derived from an EMBL/GenBank/DDBJ whole genome shotgun (WGS) entry which is preliminary data.</text>
</comment>
<name>A0A7J8YLD4_GOSAI</name>
<accession>A0A7J8YLD4</accession>
<dbReference type="Proteomes" id="UP000593577">
    <property type="component" value="Unassembled WGS sequence"/>
</dbReference>
<protein>
    <submittedName>
        <fullName evidence="2">Uncharacterized protein</fullName>
    </submittedName>
</protein>
<reference evidence="2 3" key="1">
    <citation type="journal article" date="2019" name="Genome Biol. Evol.">
        <title>Insights into the evolution of the New World diploid cottons (Gossypium, subgenus Houzingenia) based on genome sequencing.</title>
        <authorList>
            <person name="Grover C.E."/>
            <person name="Arick M.A. 2nd"/>
            <person name="Thrash A."/>
            <person name="Conover J.L."/>
            <person name="Sanders W.S."/>
            <person name="Peterson D.G."/>
            <person name="Frelichowski J.E."/>
            <person name="Scheffler J.A."/>
            <person name="Scheffler B.E."/>
            <person name="Wendel J.F."/>
        </authorList>
    </citation>
    <scope>NUCLEOTIDE SEQUENCE [LARGE SCALE GENOMIC DNA]</scope>
    <source>
        <strain evidence="2">185</strain>
        <tissue evidence="2">Leaf</tissue>
    </source>
</reference>
<evidence type="ECO:0000313" key="3">
    <source>
        <dbReference type="Proteomes" id="UP000593577"/>
    </source>
</evidence>
<evidence type="ECO:0000313" key="2">
    <source>
        <dbReference type="EMBL" id="MBA0700408.1"/>
    </source>
</evidence>
<sequence length="100" mass="11342">MCYSNMRVDSCERFQRCRSMPILRSLFHRHRWWSWFVLATLRVAVVVEGICVAPHLHRLPPTVSNPFTNSGDGFGRTDGSGLHVGPGCFTHQFEPGPDSQ</sequence>
<keyword evidence="3" id="KW-1185">Reference proteome</keyword>
<dbReference type="EMBL" id="JABFAA010010374">
    <property type="protein sequence ID" value="MBA0700408.1"/>
    <property type="molecule type" value="Genomic_DNA"/>
</dbReference>
<gene>
    <name evidence="2" type="ORF">Goari_005560</name>
</gene>
<dbReference type="AlphaFoldDB" id="A0A7J8YLD4"/>
<evidence type="ECO:0000256" key="1">
    <source>
        <dbReference type="SAM" id="MobiDB-lite"/>
    </source>
</evidence>